<evidence type="ECO:0000256" key="1">
    <source>
        <dbReference type="ARBA" id="ARBA00004567"/>
    </source>
</evidence>
<dbReference type="Pfam" id="PF05172">
    <property type="entry name" value="RRM_Nup35"/>
    <property type="match status" value="1"/>
</dbReference>
<proteinExistence type="inferred from homology"/>
<evidence type="ECO:0000256" key="6">
    <source>
        <dbReference type="ARBA" id="ARBA00022927"/>
    </source>
</evidence>
<accession>A0A7K9I3Q7</accession>
<dbReference type="FunFam" id="3.30.70.330:FF:000095">
    <property type="entry name" value="Putative Nucleoporin NUP53"/>
    <property type="match status" value="1"/>
</dbReference>
<dbReference type="GO" id="GO:0044615">
    <property type="term" value="C:nuclear pore nuclear basket"/>
    <property type="evidence" value="ECO:0007669"/>
    <property type="project" value="TreeGrafter"/>
</dbReference>
<evidence type="ECO:0000256" key="4">
    <source>
        <dbReference type="ARBA" id="ARBA00022448"/>
    </source>
</evidence>
<evidence type="ECO:0000256" key="2">
    <source>
        <dbReference type="ARBA" id="ARBA00009454"/>
    </source>
</evidence>
<dbReference type="InterPro" id="IPR007846">
    <property type="entry name" value="RRM_NUP35_dom"/>
</dbReference>
<dbReference type="GO" id="GO:0005543">
    <property type="term" value="F:phospholipid binding"/>
    <property type="evidence" value="ECO:0007669"/>
    <property type="project" value="TreeGrafter"/>
</dbReference>
<dbReference type="PANTHER" id="PTHR21527:SF6">
    <property type="entry name" value="NUCLEOPORIN NUP35"/>
    <property type="match status" value="1"/>
</dbReference>
<dbReference type="GO" id="GO:0006999">
    <property type="term" value="P:nuclear pore organization"/>
    <property type="evidence" value="ECO:0007669"/>
    <property type="project" value="TreeGrafter"/>
</dbReference>
<gene>
    <name evidence="15" type="primary">Nup35</name>
    <name evidence="15" type="ORF">BUCCAP_R02606</name>
</gene>
<dbReference type="PIRSF" id="PIRSF038119">
    <property type="entry name" value="Nucleoporin_NUP53"/>
    <property type="match status" value="1"/>
</dbReference>
<feature type="non-terminal residue" evidence="15">
    <location>
        <position position="1"/>
    </location>
</feature>
<dbReference type="PROSITE" id="PS51472">
    <property type="entry name" value="RRM_NUP35"/>
    <property type="match status" value="1"/>
</dbReference>
<evidence type="ECO:0000313" key="15">
    <source>
        <dbReference type="EMBL" id="NXH20598.1"/>
    </source>
</evidence>
<evidence type="ECO:0000256" key="10">
    <source>
        <dbReference type="ARBA" id="ARBA00029997"/>
    </source>
</evidence>
<dbReference type="GO" id="GO:0003676">
    <property type="term" value="F:nucleic acid binding"/>
    <property type="evidence" value="ECO:0007669"/>
    <property type="project" value="InterPro"/>
</dbReference>
<organism evidence="15 16">
    <name type="scientific">Bucco capensis</name>
    <name type="common">collared puffbird</name>
    <dbReference type="NCBI Taxonomy" id="135168"/>
    <lineage>
        <taxon>Eukaryota</taxon>
        <taxon>Metazoa</taxon>
        <taxon>Chordata</taxon>
        <taxon>Craniata</taxon>
        <taxon>Vertebrata</taxon>
        <taxon>Euteleostomi</taxon>
        <taxon>Archelosauria</taxon>
        <taxon>Archosauria</taxon>
        <taxon>Dinosauria</taxon>
        <taxon>Saurischia</taxon>
        <taxon>Theropoda</taxon>
        <taxon>Coelurosauria</taxon>
        <taxon>Aves</taxon>
        <taxon>Neognathae</taxon>
        <taxon>Neoaves</taxon>
        <taxon>Telluraves</taxon>
        <taxon>Coraciimorphae</taxon>
        <taxon>Piciformes</taxon>
        <taxon>Bucconidae</taxon>
        <taxon>Bucco</taxon>
    </lineage>
</organism>
<keyword evidence="8 13" id="KW-0906">Nuclear pore complex</keyword>
<evidence type="ECO:0000256" key="5">
    <source>
        <dbReference type="ARBA" id="ARBA00022816"/>
    </source>
</evidence>
<dbReference type="InterPro" id="IPR012677">
    <property type="entry name" value="Nucleotide-bd_a/b_plait_sf"/>
</dbReference>
<evidence type="ECO:0000256" key="11">
    <source>
        <dbReference type="ARBA" id="ARBA00030113"/>
    </source>
</evidence>
<dbReference type="SUPFAM" id="SSF54928">
    <property type="entry name" value="RNA-binding domain, RBD"/>
    <property type="match status" value="1"/>
</dbReference>
<dbReference type="InterPro" id="IPR017389">
    <property type="entry name" value="Nucleoporin_NUP53"/>
</dbReference>
<feature type="domain" description="RRM Nup35-type" evidence="14">
    <location>
        <begin position="168"/>
        <end position="248"/>
    </location>
</feature>
<keyword evidence="6" id="KW-0653">Protein transport</keyword>
<evidence type="ECO:0000259" key="14">
    <source>
        <dbReference type="PROSITE" id="PS51472"/>
    </source>
</evidence>
<evidence type="ECO:0000256" key="7">
    <source>
        <dbReference type="ARBA" id="ARBA00023010"/>
    </source>
</evidence>
<comment type="caution">
    <text evidence="15">The sequence shown here is derived from an EMBL/GenBank/DDBJ whole genome shotgun (WGS) entry which is preliminary data.</text>
</comment>
<dbReference type="AlphaFoldDB" id="A0A7K9I3Q7"/>
<keyword evidence="4 13" id="KW-0813">Transport</keyword>
<name>A0A7K9I3Q7_9PICI</name>
<evidence type="ECO:0000256" key="3">
    <source>
        <dbReference type="ARBA" id="ARBA00016439"/>
    </source>
</evidence>
<dbReference type="GO" id="GO:0017056">
    <property type="term" value="F:structural constituent of nuclear pore"/>
    <property type="evidence" value="ECO:0007669"/>
    <property type="project" value="InterPro"/>
</dbReference>
<dbReference type="GO" id="GO:0031965">
    <property type="term" value="C:nuclear membrane"/>
    <property type="evidence" value="ECO:0007669"/>
    <property type="project" value="InterPro"/>
</dbReference>
<reference evidence="15 16" key="1">
    <citation type="submission" date="2019-09" db="EMBL/GenBank/DDBJ databases">
        <title>Bird 10,000 Genomes (B10K) Project - Family phase.</title>
        <authorList>
            <person name="Zhang G."/>
        </authorList>
    </citation>
    <scope>NUCLEOTIDE SEQUENCE [LARGE SCALE GENOMIC DNA]</scope>
    <source>
        <strain evidence="15">B10K-DU-001-16</strain>
        <tissue evidence="15">Muscle</tissue>
    </source>
</reference>
<evidence type="ECO:0000313" key="16">
    <source>
        <dbReference type="Proteomes" id="UP000534107"/>
    </source>
</evidence>
<dbReference type="InterPro" id="IPR035979">
    <property type="entry name" value="RBD_domain_sf"/>
</dbReference>
<sequence length="326" mass="34552">AAVAMELSPPGVEPMSLGSPTFPKTAASAQFLPGFLIGDLPAPMTPQPRASAGVTEMRSPLVAGGSPPQPVVPTHKDKGGAPPVRGLYDELNSPGFGSLLTLRTPVSGLGVASFLAGVSSSVSTMPLSPGQASSTFSPASIGQPRKTLSPAQLDPFYTQGDSLTSEDQFDDTWVTVFGFPQTSASYILLQFSQYGSILKHVMSNSGNWMHIRYQSKLQARKALSKDGKIYGESIMIGVKPCIDKSVMGSCERSSAFSASSVFISPAKSFSAPDQAANSSPARTPTMRRLATAYRASTSDYQVVSDRQTPKKDESMISKAMEYMFGW</sequence>
<dbReference type="Proteomes" id="UP000534107">
    <property type="component" value="Unassembled WGS sequence"/>
</dbReference>
<keyword evidence="9 13" id="KW-0539">Nucleus</keyword>
<protein>
    <recommendedName>
        <fullName evidence="3">Nucleoporin NUP35</fullName>
    </recommendedName>
    <alternativeName>
        <fullName evidence="12">35 kDa nucleoporin</fullName>
    </alternativeName>
    <alternativeName>
        <fullName evidence="11">Nuclear pore complex protein Nup53</fullName>
    </alternativeName>
    <alternativeName>
        <fullName evidence="10">Nucleoporin NUP53</fullName>
    </alternativeName>
</protein>
<dbReference type="OrthoDB" id="3365060at2759"/>
<dbReference type="EMBL" id="VWZO01018475">
    <property type="protein sequence ID" value="NXH20598.1"/>
    <property type="molecule type" value="Genomic_DNA"/>
</dbReference>
<evidence type="ECO:0000256" key="9">
    <source>
        <dbReference type="ARBA" id="ARBA00023242"/>
    </source>
</evidence>
<comment type="subcellular location">
    <subcellularLocation>
        <location evidence="1">Nucleus</location>
        <location evidence="1">Nuclear pore complex</location>
    </subcellularLocation>
</comment>
<dbReference type="GO" id="GO:0051028">
    <property type="term" value="P:mRNA transport"/>
    <property type="evidence" value="ECO:0007669"/>
    <property type="project" value="UniProtKB-UniRule"/>
</dbReference>
<dbReference type="PANTHER" id="PTHR21527">
    <property type="entry name" value="NUCLEOPORIN NUP35"/>
    <property type="match status" value="1"/>
</dbReference>
<dbReference type="GO" id="GO:0006607">
    <property type="term" value="P:NLS-bearing protein import into nucleus"/>
    <property type="evidence" value="ECO:0007669"/>
    <property type="project" value="TreeGrafter"/>
</dbReference>
<evidence type="ECO:0000256" key="13">
    <source>
        <dbReference type="PROSITE-ProRule" id="PRU00804"/>
    </source>
</evidence>
<feature type="non-terminal residue" evidence="15">
    <location>
        <position position="326"/>
    </location>
</feature>
<evidence type="ECO:0000256" key="12">
    <source>
        <dbReference type="ARBA" id="ARBA00030250"/>
    </source>
</evidence>
<keyword evidence="7" id="KW-0811">Translocation</keyword>
<keyword evidence="16" id="KW-1185">Reference proteome</keyword>
<dbReference type="CDD" id="cd12722">
    <property type="entry name" value="RRM_Nup53"/>
    <property type="match status" value="1"/>
</dbReference>
<comment type="similarity">
    <text evidence="2">Belongs to the Nup35 family.</text>
</comment>
<dbReference type="GO" id="GO:0044613">
    <property type="term" value="C:nuclear pore central transport channel"/>
    <property type="evidence" value="ECO:0007669"/>
    <property type="project" value="TreeGrafter"/>
</dbReference>
<evidence type="ECO:0000256" key="8">
    <source>
        <dbReference type="ARBA" id="ARBA00023132"/>
    </source>
</evidence>
<dbReference type="Gene3D" id="3.30.70.330">
    <property type="match status" value="1"/>
</dbReference>
<keyword evidence="5 13" id="KW-0509">mRNA transport</keyword>